<reference evidence="2" key="1">
    <citation type="submission" date="2020-10" db="EMBL/GenBank/DDBJ databases">
        <authorList>
            <person name="Gilroy R."/>
        </authorList>
    </citation>
    <scope>NUCLEOTIDE SEQUENCE</scope>
    <source>
        <strain evidence="2">ChiSjej6B24-2974</strain>
    </source>
</reference>
<dbReference type="Proteomes" id="UP000824260">
    <property type="component" value="Unassembled WGS sequence"/>
</dbReference>
<reference evidence="2" key="2">
    <citation type="journal article" date="2021" name="PeerJ">
        <title>Extensive microbial diversity within the chicken gut microbiome revealed by metagenomics and culture.</title>
        <authorList>
            <person name="Gilroy R."/>
            <person name="Ravi A."/>
            <person name="Getino M."/>
            <person name="Pursley I."/>
            <person name="Horton D.L."/>
            <person name="Alikhan N.F."/>
            <person name="Baker D."/>
            <person name="Gharbi K."/>
            <person name="Hall N."/>
            <person name="Watson M."/>
            <person name="Adriaenssens E.M."/>
            <person name="Foster-Nyarko E."/>
            <person name="Jarju S."/>
            <person name="Secka A."/>
            <person name="Antonio M."/>
            <person name="Oren A."/>
            <person name="Chaudhuri R.R."/>
            <person name="La Ragione R."/>
            <person name="Hildebrand F."/>
            <person name="Pallen M.J."/>
        </authorList>
    </citation>
    <scope>NUCLEOTIDE SEQUENCE</scope>
    <source>
        <strain evidence="2">ChiSjej6B24-2974</strain>
    </source>
</reference>
<evidence type="ECO:0000256" key="1">
    <source>
        <dbReference type="SAM" id="Phobius"/>
    </source>
</evidence>
<keyword evidence="1" id="KW-0472">Membrane</keyword>
<gene>
    <name evidence="2" type="ORF">IAA52_11090</name>
</gene>
<keyword evidence="1" id="KW-0812">Transmembrane</keyword>
<dbReference type="EMBL" id="DVFZ01000103">
    <property type="protein sequence ID" value="HIQ83632.1"/>
    <property type="molecule type" value="Genomic_DNA"/>
</dbReference>
<dbReference type="AlphaFoldDB" id="A0A9D1CX05"/>
<comment type="caution">
    <text evidence="2">The sequence shown here is derived from an EMBL/GenBank/DDBJ whole genome shotgun (WGS) entry which is preliminary data.</text>
</comment>
<sequence>MTHLTQTAAQLTALCALSAAVELLLDEGAKKRGVRFLLGLMALLLIARAAEALFP</sequence>
<evidence type="ECO:0000313" key="2">
    <source>
        <dbReference type="EMBL" id="HIQ83632.1"/>
    </source>
</evidence>
<accession>A0A9D1CX05</accession>
<keyword evidence="1" id="KW-1133">Transmembrane helix</keyword>
<proteinExistence type="predicted"/>
<name>A0A9D1CX05_9FIRM</name>
<organism evidence="2 3">
    <name type="scientific">Candidatus Pullichristensenella stercorigallinarum</name>
    <dbReference type="NCBI Taxonomy" id="2840909"/>
    <lineage>
        <taxon>Bacteria</taxon>
        <taxon>Bacillati</taxon>
        <taxon>Bacillota</taxon>
        <taxon>Clostridia</taxon>
        <taxon>Candidatus Pullichristensenella</taxon>
    </lineage>
</organism>
<protein>
    <submittedName>
        <fullName evidence="2">Uncharacterized protein</fullName>
    </submittedName>
</protein>
<feature type="transmembrane region" description="Helical" evidence="1">
    <location>
        <begin position="36"/>
        <end position="54"/>
    </location>
</feature>
<evidence type="ECO:0000313" key="3">
    <source>
        <dbReference type="Proteomes" id="UP000824260"/>
    </source>
</evidence>